<evidence type="ECO:0000313" key="1">
    <source>
        <dbReference type="EMBL" id="KAK3246453.1"/>
    </source>
</evidence>
<dbReference type="EMBL" id="LGRX02007459">
    <property type="protein sequence ID" value="KAK3274972.1"/>
    <property type="molecule type" value="Genomic_DNA"/>
</dbReference>
<proteinExistence type="predicted"/>
<evidence type="ECO:0000313" key="2">
    <source>
        <dbReference type="EMBL" id="KAK3274972.1"/>
    </source>
</evidence>
<sequence length="162" mass="17427">MPSRRCSLSTIFDNAAARHAATPPTPAQTAAPAGETATAVFVAAVRVLMRSRFDESVAKHIAKKCLGSKDARLVHNTERDASLLLARIVPALEEIFVTQDAAFAPLFVRFEHQGTVSAHLIAQSTEYVKQEYKAKAEAMACLQSGIAPRERLLAGILNLGSN</sequence>
<gene>
    <name evidence="2" type="ORF">CYMTET_16879</name>
    <name evidence="1" type="ORF">CYMTET_44009</name>
</gene>
<organism evidence="1 3">
    <name type="scientific">Cymbomonas tetramitiformis</name>
    <dbReference type="NCBI Taxonomy" id="36881"/>
    <lineage>
        <taxon>Eukaryota</taxon>
        <taxon>Viridiplantae</taxon>
        <taxon>Chlorophyta</taxon>
        <taxon>Pyramimonadophyceae</taxon>
        <taxon>Pyramimonadales</taxon>
        <taxon>Pyramimonadaceae</taxon>
        <taxon>Cymbomonas</taxon>
    </lineage>
</organism>
<accession>A0AAE0C2B2</accession>
<evidence type="ECO:0000313" key="3">
    <source>
        <dbReference type="Proteomes" id="UP001190700"/>
    </source>
</evidence>
<protein>
    <submittedName>
        <fullName evidence="1">Uncharacterized protein</fullName>
    </submittedName>
</protein>
<reference evidence="1" key="2">
    <citation type="submission" date="2023-06" db="EMBL/GenBank/DDBJ databases">
        <title>Long-read-based genome assembly of the green algal bacterivore Cymbomonas tetramitiformis.</title>
        <authorList>
            <person name="Gyaltshen Y."/>
            <person name="Rozenberg A."/>
            <person name="Paasch A."/>
            <person name="Burns J.A."/>
            <person name="Warring S."/>
            <person name="Larson R."/>
            <person name="Maurer-Alcala X."/>
            <person name="Dacks J."/>
            <person name="Kim E."/>
        </authorList>
    </citation>
    <scope>NUCLEOTIDE SEQUENCE</scope>
    <source>
        <strain evidence="1">PLY_AMNH</strain>
    </source>
</reference>
<name>A0AAE0C2B2_9CHLO</name>
<dbReference type="AlphaFoldDB" id="A0AAE0C2B2"/>
<dbReference type="EMBL" id="LGRX02029790">
    <property type="protein sequence ID" value="KAK3246453.1"/>
    <property type="molecule type" value="Genomic_DNA"/>
</dbReference>
<reference evidence="1 3" key="1">
    <citation type="journal article" date="2015" name="Genome Biol. Evol.">
        <title>Comparative Genomics of a Bacterivorous Green Alga Reveals Evolutionary Causalities and Consequences of Phago-Mixotrophic Mode of Nutrition.</title>
        <authorList>
            <person name="Burns J.A."/>
            <person name="Paasch A."/>
            <person name="Narechania A."/>
            <person name="Kim E."/>
        </authorList>
    </citation>
    <scope>NUCLEOTIDE SEQUENCE [LARGE SCALE GENOMIC DNA]</scope>
    <source>
        <strain evidence="1">PLY_AMNH</strain>
    </source>
</reference>
<dbReference type="Proteomes" id="UP001190700">
    <property type="component" value="Unassembled WGS sequence"/>
</dbReference>
<comment type="caution">
    <text evidence="1">The sequence shown here is derived from an EMBL/GenBank/DDBJ whole genome shotgun (WGS) entry which is preliminary data.</text>
</comment>
<keyword evidence="3" id="KW-1185">Reference proteome</keyword>